<comment type="caution">
    <text evidence="5">The sequence shown here is derived from an EMBL/GenBank/DDBJ whole genome shotgun (WGS) entry which is preliminary data.</text>
</comment>
<dbReference type="SUPFAM" id="SSF52172">
    <property type="entry name" value="CheY-like"/>
    <property type="match status" value="1"/>
</dbReference>
<dbReference type="CDD" id="cd17546">
    <property type="entry name" value="REC_hyHK_CKI1_RcsC-like"/>
    <property type="match status" value="1"/>
</dbReference>
<dbReference type="Gene3D" id="3.40.50.2300">
    <property type="match status" value="1"/>
</dbReference>
<feature type="region of interest" description="Disordered" evidence="3">
    <location>
        <begin position="142"/>
        <end position="161"/>
    </location>
</feature>
<dbReference type="PANTHER" id="PTHR45339">
    <property type="entry name" value="HYBRID SIGNAL TRANSDUCTION HISTIDINE KINASE J"/>
    <property type="match status" value="1"/>
</dbReference>
<dbReference type="Proteomes" id="UP000293345">
    <property type="component" value="Unassembled WGS sequence"/>
</dbReference>
<keyword evidence="6" id="KW-1185">Reference proteome</keyword>
<feature type="modified residue" description="4-aspartylphosphate" evidence="2">
    <location>
        <position position="35"/>
    </location>
</feature>
<accession>A0A4V1QTS1</accession>
<dbReference type="EMBL" id="SDPW01000001">
    <property type="protein sequence ID" value="RXZ53447.1"/>
    <property type="molecule type" value="Genomic_DNA"/>
</dbReference>
<evidence type="ECO:0000256" key="3">
    <source>
        <dbReference type="SAM" id="MobiDB-lite"/>
    </source>
</evidence>
<evidence type="ECO:0000256" key="2">
    <source>
        <dbReference type="PROSITE-ProRule" id="PRU00169"/>
    </source>
</evidence>
<sequence>MPCACASCTIYPDGRTLLKAFAQVEPRQFDAILMDVQMPAINGLDATREIRRGKNPLGRTIPIIAMMANAFSSDKQACLDAGMNAHVVPTKQPPPPRNQPATHLQPATLPSWPTCQLAPLVSLSTRRLAHLLAYPLATRQNPLQHARHANPPQAKRPIKPP</sequence>
<dbReference type="AlphaFoldDB" id="A0A4V1QTS1"/>
<dbReference type="GO" id="GO:0000160">
    <property type="term" value="P:phosphorelay signal transduction system"/>
    <property type="evidence" value="ECO:0007669"/>
    <property type="project" value="InterPro"/>
</dbReference>
<organism evidence="5 6">
    <name type="scientific">Senegalimassilia faecalis</name>
    <dbReference type="NCBI Taxonomy" id="2509433"/>
    <lineage>
        <taxon>Bacteria</taxon>
        <taxon>Bacillati</taxon>
        <taxon>Actinomycetota</taxon>
        <taxon>Coriobacteriia</taxon>
        <taxon>Coriobacteriales</taxon>
        <taxon>Coriobacteriaceae</taxon>
        <taxon>Senegalimassilia</taxon>
    </lineage>
</organism>
<reference evidence="5 6" key="1">
    <citation type="submission" date="2019-01" db="EMBL/GenBank/DDBJ databases">
        <title>Senegalimassilia sp. nov. KGMB04484 isolated human feces.</title>
        <authorList>
            <person name="Han K.-I."/>
            <person name="Kim J.-S."/>
            <person name="Lee K.C."/>
            <person name="Suh M.K."/>
            <person name="Eom M.K."/>
            <person name="Lee J.H."/>
            <person name="Park S.-H."/>
            <person name="Kang S.W."/>
            <person name="Park J.-E."/>
            <person name="Oh B.S."/>
            <person name="Yu S.Y."/>
            <person name="Choi S.-H."/>
            <person name="Lee D.H."/>
            <person name="Yoon H."/>
            <person name="Kim B.-Y."/>
            <person name="Lee J.H."/>
            <person name="Lee J.-S."/>
        </authorList>
    </citation>
    <scope>NUCLEOTIDE SEQUENCE [LARGE SCALE GENOMIC DNA]</scope>
    <source>
        <strain evidence="5 6">KGMB04484</strain>
    </source>
</reference>
<proteinExistence type="predicted"/>
<evidence type="ECO:0000259" key="4">
    <source>
        <dbReference type="PROSITE" id="PS50110"/>
    </source>
</evidence>
<dbReference type="InterPro" id="IPR001789">
    <property type="entry name" value="Sig_transdc_resp-reg_receiver"/>
</dbReference>
<dbReference type="PROSITE" id="PS50110">
    <property type="entry name" value="RESPONSE_REGULATORY"/>
    <property type="match status" value="1"/>
</dbReference>
<keyword evidence="1 2" id="KW-0597">Phosphoprotein</keyword>
<dbReference type="Pfam" id="PF00072">
    <property type="entry name" value="Response_reg"/>
    <property type="match status" value="1"/>
</dbReference>
<evidence type="ECO:0000313" key="5">
    <source>
        <dbReference type="EMBL" id="RXZ53447.1"/>
    </source>
</evidence>
<evidence type="ECO:0000256" key="1">
    <source>
        <dbReference type="ARBA" id="ARBA00022553"/>
    </source>
</evidence>
<feature type="domain" description="Response regulatory" evidence="4">
    <location>
        <begin position="1"/>
        <end position="104"/>
    </location>
</feature>
<gene>
    <name evidence="5" type="ORF">ET524_02315</name>
</gene>
<dbReference type="PANTHER" id="PTHR45339:SF3">
    <property type="entry name" value="HISTIDINE KINASE"/>
    <property type="match status" value="1"/>
</dbReference>
<dbReference type="InterPro" id="IPR011006">
    <property type="entry name" value="CheY-like_superfamily"/>
</dbReference>
<evidence type="ECO:0000313" key="6">
    <source>
        <dbReference type="Proteomes" id="UP000293345"/>
    </source>
</evidence>
<name>A0A4V1QTS1_9ACTN</name>
<protein>
    <submittedName>
        <fullName evidence="5">Response regulator</fullName>
    </submittedName>
</protein>